<evidence type="ECO:0000313" key="4">
    <source>
        <dbReference type="Proteomes" id="UP000253370"/>
    </source>
</evidence>
<dbReference type="Proteomes" id="UP000253370">
    <property type="component" value="Unassembled WGS sequence"/>
</dbReference>
<keyword evidence="4" id="KW-1185">Reference proteome</keyword>
<evidence type="ECO:0000313" key="3">
    <source>
        <dbReference type="EMBL" id="RBI87058.1"/>
    </source>
</evidence>
<proteinExistence type="inferred from homology"/>
<sequence>MTDFETIRVARDERGVATLTLARPDKHNAMSAQMIAELTRAADLLGDDDGVRAVVLAAQGKSFCAGGDLGWMRAQMEADRATRIAEATKLARMLMALDRMPRPLIGRVHGNAFGGGVGLASVCDIAIGTEAVKMGLTETRLGIIPATIGPYVVARTGAARARQVFMSARVFGAAEAERLGLLARVVPEADLDAAVEAEVAPYLACAPGAVAAAKALIRDVSTPPDEAMIRATIEALADRWETSEADEGIAAFFEKRRPAWASGA</sequence>
<dbReference type="InterPro" id="IPR029045">
    <property type="entry name" value="ClpP/crotonase-like_dom_sf"/>
</dbReference>
<dbReference type="InterPro" id="IPR014748">
    <property type="entry name" value="Enoyl-CoA_hydra_C"/>
</dbReference>
<dbReference type="Gene3D" id="1.10.12.10">
    <property type="entry name" value="Lyase 2-enoyl-coa Hydratase, Chain A, domain 2"/>
    <property type="match status" value="1"/>
</dbReference>
<dbReference type="SUPFAM" id="SSF52096">
    <property type="entry name" value="ClpP/crotonase"/>
    <property type="match status" value="1"/>
</dbReference>
<dbReference type="Gene3D" id="3.90.226.10">
    <property type="entry name" value="2-enoyl-CoA Hydratase, Chain A, domain 1"/>
    <property type="match status" value="1"/>
</dbReference>
<dbReference type="PROSITE" id="PS00166">
    <property type="entry name" value="ENOYL_COA_HYDRATASE"/>
    <property type="match status" value="1"/>
</dbReference>
<organism evidence="3 4">
    <name type="scientific">Rhodosalinus halophilus</name>
    <dbReference type="NCBI Taxonomy" id="2259333"/>
    <lineage>
        <taxon>Bacteria</taxon>
        <taxon>Pseudomonadati</taxon>
        <taxon>Pseudomonadota</taxon>
        <taxon>Alphaproteobacteria</taxon>
        <taxon>Rhodobacterales</taxon>
        <taxon>Paracoccaceae</taxon>
        <taxon>Rhodosalinus</taxon>
    </lineage>
</organism>
<dbReference type="PANTHER" id="PTHR42964:SF1">
    <property type="entry name" value="POLYKETIDE BIOSYNTHESIS ENOYL-COA HYDRATASE PKSH-RELATED"/>
    <property type="match status" value="1"/>
</dbReference>
<dbReference type="InterPro" id="IPR018376">
    <property type="entry name" value="Enoyl-CoA_hyd/isom_CS"/>
</dbReference>
<dbReference type="PANTHER" id="PTHR42964">
    <property type="entry name" value="ENOYL-COA HYDRATASE"/>
    <property type="match status" value="1"/>
</dbReference>
<dbReference type="CDD" id="cd06558">
    <property type="entry name" value="crotonase-like"/>
    <property type="match status" value="1"/>
</dbReference>
<dbReference type="GO" id="GO:0003824">
    <property type="term" value="F:catalytic activity"/>
    <property type="evidence" value="ECO:0007669"/>
    <property type="project" value="InterPro"/>
</dbReference>
<evidence type="ECO:0000256" key="1">
    <source>
        <dbReference type="ARBA" id="ARBA00005254"/>
    </source>
</evidence>
<name>A0A365UD42_9RHOB</name>
<dbReference type="RefSeq" id="WP_113287906.1">
    <property type="nucleotide sequence ID" value="NZ_QNTQ01000002.1"/>
</dbReference>
<comment type="caution">
    <text evidence="3">The sequence shown here is derived from an EMBL/GenBank/DDBJ whole genome shotgun (WGS) entry which is preliminary data.</text>
</comment>
<gene>
    <name evidence="3" type="ORF">DRV85_02735</name>
</gene>
<dbReference type="EMBL" id="QNTQ01000002">
    <property type="protein sequence ID" value="RBI87058.1"/>
    <property type="molecule type" value="Genomic_DNA"/>
</dbReference>
<dbReference type="AlphaFoldDB" id="A0A365UD42"/>
<dbReference type="NCBIfam" id="NF005675">
    <property type="entry name" value="PRK07468.1"/>
    <property type="match status" value="1"/>
</dbReference>
<dbReference type="Pfam" id="PF00378">
    <property type="entry name" value="ECH_1"/>
    <property type="match status" value="1"/>
</dbReference>
<reference evidence="3 4" key="1">
    <citation type="submission" date="2018-07" db="EMBL/GenBank/DDBJ databases">
        <title>Rhodosalinus sp. strain E84T genomic sequence and assembly.</title>
        <authorList>
            <person name="Liu Z.-W."/>
            <person name="Lu D.-C."/>
        </authorList>
    </citation>
    <scope>NUCLEOTIDE SEQUENCE [LARGE SCALE GENOMIC DNA]</scope>
    <source>
        <strain evidence="3 4">E84</strain>
    </source>
</reference>
<dbReference type="InterPro" id="IPR051683">
    <property type="entry name" value="Enoyl-CoA_Hydratase/Isomerase"/>
</dbReference>
<comment type="similarity">
    <text evidence="1 2">Belongs to the enoyl-CoA hydratase/isomerase family.</text>
</comment>
<protein>
    <submittedName>
        <fullName evidence="3">Crotonase/enoyl-CoA hydratase family protein</fullName>
    </submittedName>
</protein>
<dbReference type="OrthoDB" id="9795613at2"/>
<dbReference type="InterPro" id="IPR001753">
    <property type="entry name" value="Enoyl-CoA_hydra/iso"/>
</dbReference>
<evidence type="ECO:0000256" key="2">
    <source>
        <dbReference type="RuleBase" id="RU003707"/>
    </source>
</evidence>
<accession>A0A365UD42</accession>